<dbReference type="PANTHER" id="PTHR47738:SF3">
    <property type="entry name" value="PHOSPHOTRANSFERASE SYSTEM MANNITOL_FRUCTOSE-SPECIFIC IIA DOMAIN CONTAINING PROTEIN"/>
    <property type="match status" value="1"/>
</dbReference>
<dbReference type="InterPro" id="IPR002178">
    <property type="entry name" value="PTS_EIIA_type-2_dom"/>
</dbReference>
<accession>A0A4U6QAV0</accession>
<dbReference type="SUPFAM" id="SSF55804">
    <property type="entry name" value="Phoshotransferase/anion transport protein"/>
    <property type="match status" value="1"/>
</dbReference>
<dbReference type="PANTHER" id="PTHR47738">
    <property type="entry name" value="PTS SYSTEM FRUCTOSE-LIKE EIIA COMPONENT-RELATED"/>
    <property type="match status" value="1"/>
</dbReference>
<dbReference type="Pfam" id="PF00359">
    <property type="entry name" value="PTS_EIIA_2"/>
    <property type="match status" value="1"/>
</dbReference>
<reference evidence="2 3" key="1">
    <citation type="submission" date="2019-05" db="EMBL/GenBank/DDBJ databases">
        <title>Nakamurella sp. N5BH11, whole genome shotgun sequence.</title>
        <authorList>
            <person name="Tuo L."/>
        </authorList>
    </citation>
    <scope>NUCLEOTIDE SEQUENCE [LARGE SCALE GENOMIC DNA]</scope>
    <source>
        <strain evidence="2 3">N5BH11</strain>
    </source>
</reference>
<protein>
    <submittedName>
        <fullName evidence="2">PTS sugar transporter subunit IIA</fullName>
    </submittedName>
</protein>
<keyword evidence="2" id="KW-0813">Transport</keyword>
<keyword evidence="3" id="KW-1185">Reference proteome</keyword>
<name>A0A4U6QAV0_9ACTN</name>
<dbReference type="PROSITE" id="PS51094">
    <property type="entry name" value="PTS_EIIA_TYPE_2"/>
    <property type="match status" value="1"/>
</dbReference>
<dbReference type="OrthoDB" id="3192919at2"/>
<dbReference type="InterPro" id="IPR016152">
    <property type="entry name" value="PTrfase/Anion_transptr"/>
</dbReference>
<evidence type="ECO:0000259" key="1">
    <source>
        <dbReference type="PROSITE" id="PS51094"/>
    </source>
</evidence>
<evidence type="ECO:0000313" key="3">
    <source>
        <dbReference type="Proteomes" id="UP000306985"/>
    </source>
</evidence>
<dbReference type="Proteomes" id="UP000306985">
    <property type="component" value="Unassembled WGS sequence"/>
</dbReference>
<dbReference type="InterPro" id="IPR051541">
    <property type="entry name" value="PTS_SugarTrans_NitroReg"/>
</dbReference>
<sequence>MRVQPALCLVRPQATTSTELLTQVAALAVEAGYAHDTFAQAIIDREVVFPTGLPTPTPIAIPHTDVQHVRRPALAAALLEPAISFGEMGGTGEATVAVRLVIALLVTDPTAQVPLLGQVLQAAQADAWPDWDGITTPDELAAAVNRAMGILDAGV</sequence>
<dbReference type="Gene3D" id="3.40.930.10">
    <property type="entry name" value="Mannitol-specific EII, Chain A"/>
    <property type="match status" value="1"/>
</dbReference>
<proteinExistence type="predicted"/>
<organism evidence="2 3">
    <name type="scientific">Nakamurella flava</name>
    <dbReference type="NCBI Taxonomy" id="2576308"/>
    <lineage>
        <taxon>Bacteria</taxon>
        <taxon>Bacillati</taxon>
        <taxon>Actinomycetota</taxon>
        <taxon>Actinomycetes</taxon>
        <taxon>Nakamurellales</taxon>
        <taxon>Nakamurellaceae</taxon>
        <taxon>Nakamurella</taxon>
    </lineage>
</organism>
<dbReference type="AlphaFoldDB" id="A0A4U6QAV0"/>
<feature type="domain" description="PTS EIIA type-2" evidence="1">
    <location>
        <begin position="1"/>
        <end position="147"/>
    </location>
</feature>
<keyword evidence="2" id="KW-0762">Sugar transport</keyword>
<comment type="caution">
    <text evidence="2">The sequence shown here is derived from an EMBL/GenBank/DDBJ whole genome shotgun (WGS) entry which is preliminary data.</text>
</comment>
<evidence type="ECO:0000313" key="2">
    <source>
        <dbReference type="EMBL" id="TKV57124.1"/>
    </source>
</evidence>
<dbReference type="RefSeq" id="WP_137451510.1">
    <property type="nucleotide sequence ID" value="NZ_SZZH01000006.1"/>
</dbReference>
<dbReference type="EMBL" id="SZZH01000006">
    <property type="protein sequence ID" value="TKV57124.1"/>
    <property type="molecule type" value="Genomic_DNA"/>
</dbReference>
<gene>
    <name evidence="2" type="ORF">FDO65_20195</name>
</gene>